<keyword evidence="12" id="KW-1185">Reference proteome</keyword>
<evidence type="ECO:0000256" key="3">
    <source>
        <dbReference type="ARBA" id="ARBA00023015"/>
    </source>
</evidence>
<dbReference type="SMART" id="SM00355">
    <property type="entry name" value="ZnF_C2H2"/>
    <property type="match status" value="2"/>
</dbReference>
<dbReference type="PROSITE" id="PS50048">
    <property type="entry name" value="ZN2_CY6_FUNGAL_2"/>
    <property type="match status" value="1"/>
</dbReference>
<keyword evidence="4" id="KW-0238">DNA-binding</keyword>
<gene>
    <name evidence="11" type="ORF">N7469_005038</name>
</gene>
<dbReference type="Gene3D" id="3.30.160.60">
    <property type="entry name" value="Classic Zinc Finger"/>
    <property type="match status" value="2"/>
</dbReference>
<sequence>MPVDADGFRWVPVDPGGSLWEPPVGNVLYFTTKQLSMSTINSKVNTTVIPGHDGYYKCPVTGCSASYRRKEHLQRHQVKHSQQEPFKCPNCPREFGRSDTLRRHLRRDHKVNEPMRRARQACENCHLAKSRCEGGPPCEECTRRNIECTFKDQSKTENKSSSSNGPTIEESVDTWTSNQSPAQSPNLLEKREKCVELYFEKFHPHWSFIHRGSFQIHRELPLMVQSMVVIGLWATEKPASQSAARDLHDNLDVAIREQRDKWDMSDKDSVSDGCRWPLATFQAILLHIIFACMIEDQQAFNFDLKVSVSSKTIGLLTRLVRSCRNLGMFYYPNILAQFQDMGEETLTFLFIEDTKRFNLALYKLVKKLSTPGTGETEDLQIMASELRFPVSSRESRLVWDAVNREEWYHALSLESIGDQIRNSAEDSWISRSAEILDFL</sequence>
<feature type="domain" description="C2H2-type" evidence="10">
    <location>
        <begin position="86"/>
        <end position="114"/>
    </location>
</feature>
<dbReference type="GO" id="GO:0008270">
    <property type="term" value="F:zinc ion binding"/>
    <property type="evidence" value="ECO:0007669"/>
    <property type="project" value="UniProtKB-KW"/>
</dbReference>
<dbReference type="GeneID" id="81383125"/>
<keyword evidence="6" id="KW-0539">Nucleus</keyword>
<evidence type="ECO:0000313" key="12">
    <source>
        <dbReference type="Proteomes" id="UP001147733"/>
    </source>
</evidence>
<dbReference type="InterPro" id="IPR036236">
    <property type="entry name" value="Znf_C2H2_sf"/>
</dbReference>
<dbReference type="OrthoDB" id="10261408at2759"/>
<dbReference type="RefSeq" id="XP_056500772.1">
    <property type="nucleotide sequence ID" value="XM_056643958.1"/>
</dbReference>
<feature type="domain" description="Zn(2)-C6 fungal-type" evidence="9">
    <location>
        <begin position="121"/>
        <end position="150"/>
    </location>
</feature>
<keyword evidence="3" id="KW-0805">Transcription regulation</keyword>
<keyword evidence="2" id="KW-0862">Zinc</keyword>
<dbReference type="PROSITE" id="PS50157">
    <property type="entry name" value="ZINC_FINGER_C2H2_2"/>
    <property type="match status" value="2"/>
</dbReference>
<reference evidence="11" key="2">
    <citation type="journal article" date="2023" name="IMA Fungus">
        <title>Comparative genomic study of the Penicillium genus elucidates a diverse pangenome and 15 lateral gene transfer events.</title>
        <authorList>
            <person name="Petersen C."/>
            <person name="Sorensen T."/>
            <person name="Nielsen M.R."/>
            <person name="Sondergaard T.E."/>
            <person name="Sorensen J.L."/>
            <person name="Fitzpatrick D.A."/>
            <person name="Frisvad J.C."/>
            <person name="Nielsen K.L."/>
        </authorList>
    </citation>
    <scope>NUCLEOTIDE SEQUENCE</scope>
    <source>
        <strain evidence="11">IBT 23319</strain>
    </source>
</reference>
<feature type="compositionally biased region" description="Polar residues" evidence="8">
    <location>
        <begin position="173"/>
        <end position="186"/>
    </location>
</feature>
<dbReference type="InterPro" id="IPR001138">
    <property type="entry name" value="Zn2Cys6_DnaBD"/>
</dbReference>
<dbReference type="CDD" id="cd12148">
    <property type="entry name" value="fungal_TF_MHR"/>
    <property type="match status" value="1"/>
</dbReference>
<dbReference type="GO" id="GO:0000981">
    <property type="term" value="F:DNA-binding transcription factor activity, RNA polymerase II-specific"/>
    <property type="evidence" value="ECO:0007669"/>
    <property type="project" value="InterPro"/>
</dbReference>
<dbReference type="PANTHER" id="PTHR47660">
    <property type="entry name" value="TRANSCRIPTION FACTOR WITH C2H2 AND ZN(2)-CYS(6) DNA BINDING DOMAIN (EUROFUNG)-RELATED-RELATED"/>
    <property type="match status" value="1"/>
</dbReference>
<keyword evidence="1" id="KW-0479">Metal-binding</keyword>
<dbReference type="SUPFAM" id="SSF57701">
    <property type="entry name" value="Zn2/Cys6 DNA-binding domain"/>
    <property type="match status" value="1"/>
</dbReference>
<dbReference type="InterPro" id="IPR007219">
    <property type="entry name" value="XnlR_reg_dom"/>
</dbReference>
<keyword evidence="5" id="KW-0804">Transcription</keyword>
<name>A0A9W9TNZ2_PENCI</name>
<dbReference type="EMBL" id="JAPQKT010000004">
    <property type="protein sequence ID" value="KAJ5233272.1"/>
    <property type="molecule type" value="Genomic_DNA"/>
</dbReference>
<evidence type="ECO:0000256" key="4">
    <source>
        <dbReference type="ARBA" id="ARBA00023125"/>
    </source>
</evidence>
<keyword evidence="7" id="KW-0863">Zinc-finger</keyword>
<dbReference type="Pfam" id="PF00096">
    <property type="entry name" value="zf-C2H2"/>
    <property type="match status" value="2"/>
</dbReference>
<evidence type="ECO:0000259" key="10">
    <source>
        <dbReference type="PROSITE" id="PS50157"/>
    </source>
</evidence>
<evidence type="ECO:0000259" key="9">
    <source>
        <dbReference type="PROSITE" id="PS50048"/>
    </source>
</evidence>
<protein>
    <submittedName>
        <fullName evidence="11">Uncharacterized protein</fullName>
    </submittedName>
</protein>
<dbReference type="GO" id="GO:0006351">
    <property type="term" value="P:DNA-templated transcription"/>
    <property type="evidence" value="ECO:0007669"/>
    <property type="project" value="InterPro"/>
</dbReference>
<reference evidence="11" key="1">
    <citation type="submission" date="2022-11" db="EMBL/GenBank/DDBJ databases">
        <authorList>
            <person name="Petersen C."/>
        </authorList>
    </citation>
    <scope>NUCLEOTIDE SEQUENCE</scope>
    <source>
        <strain evidence="11">IBT 23319</strain>
    </source>
</reference>
<evidence type="ECO:0000256" key="8">
    <source>
        <dbReference type="SAM" id="MobiDB-lite"/>
    </source>
</evidence>
<accession>A0A9W9TNZ2</accession>
<feature type="domain" description="C2H2-type" evidence="10">
    <location>
        <begin position="56"/>
        <end position="85"/>
    </location>
</feature>
<dbReference type="CDD" id="cd00067">
    <property type="entry name" value="GAL4"/>
    <property type="match status" value="1"/>
</dbReference>
<dbReference type="AlphaFoldDB" id="A0A9W9TNZ2"/>
<evidence type="ECO:0000256" key="2">
    <source>
        <dbReference type="ARBA" id="ARBA00022833"/>
    </source>
</evidence>
<organism evidence="11 12">
    <name type="scientific">Penicillium citrinum</name>
    <dbReference type="NCBI Taxonomy" id="5077"/>
    <lineage>
        <taxon>Eukaryota</taxon>
        <taxon>Fungi</taxon>
        <taxon>Dikarya</taxon>
        <taxon>Ascomycota</taxon>
        <taxon>Pezizomycotina</taxon>
        <taxon>Eurotiomycetes</taxon>
        <taxon>Eurotiomycetidae</taxon>
        <taxon>Eurotiales</taxon>
        <taxon>Aspergillaceae</taxon>
        <taxon>Penicillium</taxon>
    </lineage>
</organism>
<comment type="caution">
    <text evidence="11">The sequence shown here is derived from an EMBL/GenBank/DDBJ whole genome shotgun (WGS) entry which is preliminary data.</text>
</comment>
<dbReference type="Gene3D" id="4.10.240.10">
    <property type="entry name" value="Zn(2)-C6 fungal-type DNA-binding domain"/>
    <property type="match status" value="1"/>
</dbReference>
<dbReference type="InterPro" id="IPR013087">
    <property type="entry name" value="Znf_C2H2_type"/>
</dbReference>
<evidence type="ECO:0000256" key="6">
    <source>
        <dbReference type="ARBA" id="ARBA00023242"/>
    </source>
</evidence>
<dbReference type="SMART" id="SM00066">
    <property type="entry name" value="GAL4"/>
    <property type="match status" value="1"/>
</dbReference>
<feature type="region of interest" description="Disordered" evidence="8">
    <location>
        <begin position="152"/>
        <end position="186"/>
    </location>
</feature>
<dbReference type="PROSITE" id="PS00463">
    <property type="entry name" value="ZN2_CY6_FUNGAL_1"/>
    <property type="match status" value="1"/>
</dbReference>
<evidence type="ECO:0000256" key="1">
    <source>
        <dbReference type="ARBA" id="ARBA00022723"/>
    </source>
</evidence>
<dbReference type="SUPFAM" id="SSF57667">
    <property type="entry name" value="beta-beta-alpha zinc fingers"/>
    <property type="match status" value="1"/>
</dbReference>
<dbReference type="GO" id="GO:0003677">
    <property type="term" value="F:DNA binding"/>
    <property type="evidence" value="ECO:0007669"/>
    <property type="project" value="UniProtKB-KW"/>
</dbReference>
<dbReference type="Pfam" id="PF04082">
    <property type="entry name" value="Fungal_trans"/>
    <property type="match status" value="1"/>
</dbReference>
<dbReference type="PANTHER" id="PTHR47660:SF7">
    <property type="entry name" value="TRANSCRIPTION FACTOR WITH C2H2 AND ZN(2)-CYS(6) DNA BINDING DOMAIN (EUROFUNG)"/>
    <property type="match status" value="1"/>
</dbReference>
<dbReference type="Proteomes" id="UP001147733">
    <property type="component" value="Unassembled WGS sequence"/>
</dbReference>
<dbReference type="Pfam" id="PF00172">
    <property type="entry name" value="Zn_clus"/>
    <property type="match status" value="1"/>
</dbReference>
<evidence type="ECO:0000256" key="5">
    <source>
        <dbReference type="ARBA" id="ARBA00023163"/>
    </source>
</evidence>
<evidence type="ECO:0000313" key="11">
    <source>
        <dbReference type="EMBL" id="KAJ5233272.1"/>
    </source>
</evidence>
<proteinExistence type="predicted"/>
<dbReference type="PROSITE" id="PS00028">
    <property type="entry name" value="ZINC_FINGER_C2H2_1"/>
    <property type="match status" value="2"/>
</dbReference>
<evidence type="ECO:0000256" key="7">
    <source>
        <dbReference type="PROSITE-ProRule" id="PRU00042"/>
    </source>
</evidence>
<dbReference type="InterPro" id="IPR036864">
    <property type="entry name" value="Zn2-C6_fun-type_DNA-bd_sf"/>
</dbReference>